<dbReference type="AlphaFoldDB" id="N0E396"/>
<dbReference type="GO" id="GO:0019432">
    <property type="term" value="P:triglyceride biosynthetic process"/>
    <property type="evidence" value="ECO:0007669"/>
    <property type="project" value="UniProtKB-UniPathway"/>
</dbReference>
<dbReference type="InterPro" id="IPR045034">
    <property type="entry name" value="O-acyltransferase_WSD1-like"/>
</dbReference>
<dbReference type="UniPathway" id="UPA00282"/>
<accession>N0E396</accession>
<evidence type="ECO:0000256" key="11">
    <source>
        <dbReference type="RuleBase" id="RU361241"/>
    </source>
</evidence>
<comment type="similarity">
    <text evidence="3 11">Belongs to the long-chain O-acyltransferase family.</text>
</comment>
<dbReference type="eggNOG" id="COG1020">
    <property type="taxonomic scope" value="Bacteria"/>
</dbReference>
<dbReference type="EC" id="2.3.1.20" evidence="4 11"/>
<evidence type="ECO:0000256" key="6">
    <source>
        <dbReference type="ARBA" id="ARBA00022679"/>
    </source>
</evidence>
<dbReference type="PANTHER" id="PTHR31650">
    <property type="entry name" value="O-ACYLTRANSFERASE (WSD1-LIKE) FAMILY PROTEIN"/>
    <property type="match status" value="1"/>
</dbReference>
<dbReference type="GO" id="GO:0071731">
    <property type="term" value="P:response to nitric oxide"/>
    <property type="evidence" value="ECO:0007669"/>
    <property type="project" value="TreeGrafter"/>
</dbReference>
<dbReference type="InterPro" id="IPR023213">
    <property type="entry name" value="CAT-like_dom_sf"/>
</dbReference>
<feature type="domain" description="O-acyltransferase WSD1 C-terminal" evidence="14">
    <location>
        <begin position="324"/>
        <end position="472"/>
    </location>
</feature>
<evidence type="ECO:0000256" key="5">
    <source>
        <dbReference type="ARBA" id="ARBA00022516"/>
    </source>
</evidence>
<dbReference type="PANTHER" id="PTHR31650:SF1">
    <property type="entry name" value="WAX ESTER SYNTHASE_DIACYLGLYCEROL ACYLTRANSFERASE 4-RELATED"/>
    <property type="match status" value="1"/>
</dbReference>
<dbReference type="EMBL" id="CAIZ01000164">
    <property type="protein sequence ID" value="CCH71357.1"/>
    <property type="molecule type" value="Genomic_DNA"/>
</dbReference>
<dbReference type="GO" id="GO:0051701">
    <property type="term" value="P:biological process involved in interaction with host"/>
    <property type="evidence" value="ECO:0007669"/>
    <property type="project" value="TreeGrafter"/>
</dbReference>
<feature type="domain" description="O-acyltransferase WSD1-like N-terminal" evidence="13">
    <location>
        <begin position="5"/>
        <end position="284"/>
    </location>
</feature>
<dbReference type="STRING" id="1193181.BN10_900043"/>
<evidence type="ECO:0000256" key="1">
    <source>
        <dbReference type="ARBA" id="ARBA00004771"/>
    </source>
</evidence>
<evidence type="ECO:0000313" key="16">
    <source>
        <dbReference type="Proteomes" id="UP000013167"/>
    </source>
</evidence>
<organism evidence="15 16">
    <name type="scientific">Phycicoccus elongatus Lp2</name>
    <dbReference type="NCBI Taxonomy" id="1193181"/>
    <lineage>
        <taxon>Bacteria</taxon>
        <taxon>Bacillati</taxon>
        <taxon>Actinomycetota</taxon>
        <taxon>Actinomycetes</taxon>
        <taxon>Micrococcales</taxon>
        <taxon>Intrasporangiaceae</taxon>
        <taxon>Phycicoccus</taxon>
    </lineage>
</organism>
<evidence type="ECO:0000256" key="3">
    <source>
        <dbReference type="ARBA" id="ARBA00009587"/>
    </source>
</evidence>
<dbReference type="NCBIfam" id="TIGR02946">
    <property type="entry name" value="acyl_WS_DGAT"/>
    <property type="match status" value="1"/>
</dbReference>
<evidence type="ECO:0000256" key="8">
    <source>
        <dbReference type="ARBA" id="ARBA00023098"/>
    </source>
</evidence>
<dbReference type="InterPro" id="IPR009721">
    <property type="entry name" value="O-acyltransferase_WSD1_C"/>
</dbReference>
<name>N0E396_9MICO</name>
<keyword evidence="9 11" id="KW-0012">Acyltransferase</keyword>
<dbReference type="HOGENOM" id="CLU_024186_3_1_11"/>
<dbReference type="Gene3D" id="3.30.559.10">
    <property type="entry name" value="Chloramphenicol acetyltransferase-like domain"/>
    <property type="match status" value="1"/>
</dbReference>
<evidence type="ECO:0000256" key="4">
    <source>
        <dbReference type="ARBA" id="ARBA00013244"/>
    </source>
</evidence>
<comment type="catalytic activity">
    <reaction evidence="10 11">
        <text>an acyl-CoA + a 1,2-diacyl-sn-glycerol = a triacyl-sn-glycerol + CoA</text>
        <dbReference type="Rhea" id="RHEA:10868"/>
        <dbReference type="ChEBI" id="CHEBI:17815"/>
        <dbReference type="ChEBI" id="CHEBI:57287"/>
        <dbReference type="ChEBI" id="CHEBI:58342"/>
        <dbReference type="ChEBI" id="CHEBI:64615"/>
        <dbReference type="EC" id="2.3.1.20"/>
    </reaction>
</comment>
<dbReference type="InterPro" id="IPR014292">
    <property type="entry name" value="Acyl_transf_WS/DGAT"/>
</dbReference>
<feature type="region of interest" description="Disordered" evidence="12">
    <location>
        <begin position="482"/>
        <end position="515"/>
    </location>
</feature>
<evidence type="ECO:0000256" key="9">
    <source>
        <dbReference type="ARBA" id="ARBA00023315"/>
    </source>
</evidence>
<dbReference type="GO" id="GO:0005886">
    <property type="term" value="C:plasma membrane"/>
    <property type="evidence" value="ECO:0007669"/>
    <property type="project" value="TreeGrafter"/>
</dbReference>
<dbReference type="GO" id="GO:0001666">
    <property type="term" value="P:response to hypoxia"/>
    <property type="evidence" value="ECO:0007669"/>
    <property type="project" value="TreeGrafter"/>
</dbReference>
<keyword evidence="7 11" id="KW-0319">Glycerol metabolism</keyword>
<keyword evidence="6 11" id="KW-0808">Transferase</keyword>
<proteinExistence type="inferred from homology"/>
<keyword evidence="5 11" id="KW-0444">Lipid biosynthesis</keyword>
<comment type="pathway">
    <text evidence="1 11">Glycerolipid metabolism; triacylglycerol biosynthesis.</text>
</comment>
<comment type="pathway">
    <text evidence="2">Lipid metabolism.</text>
</comment>
<evidence type="ECO:0000256" key="12">
    <source>
        <dbReference type="SAM" id="MobiDB-lite"/>
    </source>
</evidence>
<comment type="caution">
    <text evidence="15">The sequence shown here is derived from an EMBL/GenBank/DDBJ whole genome shotgun (WGS) entry which is preliminary data.</text>
</comment>
<evidence type="ECO:0000259" key="14">
    <source>
        <dbReference type="Pfam" id="PF06974"/>
    </source>
</evidence>
<dbReference type="GO" id="GO:0004144">
    <property type="term" value="F:diacylglycerol O-acyltransferase activity"/>
    <property type="evidence" value="ECO:0007669"/>
    <property type="project" value="UniProtKB-EC"/>
</dbReference>
<evidence type="ECO:0000313" key="15">
    <source>
        <dbReference type="EMBL" id="CCH71357.1"/>
    </source>
</evidence>
<dbReference type="GO" id="GO:0006071">
    <property type="term" value="P:glycerol metabolic process"/>
    <property type="evidence" value="ECO:0007669"/>
    <property type="project" value="UniProtKB-KW"/>
</dbReference>
<dbReference type="OrthoDB" id="9810950at2"/>
<evidence type="ECO:0000256" key="2">
    <source>
        <dbReference type="ARBA" id="ARBA00005189"/>
    </source>
</evidence>
<evidence type="ECO:0000256" key="10">
    <source>
        <dbReference type="ARBA" id="ARBA00048109"/>
    </source>
</evidence>
<gene>
    <name evidence="15" type="ORF">BN10_900043</name>
</gene>
<keyword evidence="8 11" id="KW-0443">Lipid metabolism</keyword>
<protein>
    <recommendedName>
        <fullName evidence="4 11">Diacylglycerol O-acyltransferase</fullName>
        <ecNumber evidence="4 11">2.3.1.20</ecNumber>
    </recommendedName>
</protein>
<evidence type="ECO:0000259" key="13">
    <source>
        <dbReference type="Pfam" id="PF03007"/>
    </source>
</evidence>
<keyword evidence="16" id="KW-1185">Reference proteome</keyword>
<evidence type="ECO:0000256" key="7">
    <source>
        <dbReference type="ARBA" id="ARBA00022798"/>
    </source>
</evidence>
<dbReference type="InterPro" id="IPR004255">
    <property type="entry name" value="O-acyltransferase_WSD1_N"/>
</dbReference>
<dbReference type="Pfam" id="PF03007">
    <property type="entry name" value="WS_DGAT_cat"/>
    <property type="match status" value="1"/>
</dbReference>
<dbReference type="Proteomes" id="UP000013167">
    <property type="component" value="Unassembled WGS sequence"/>
</dbReference>
<dbReference type="SUPFAM" id="SSF52777">
    <property type="entry name" value="CoA-dependent acyltransferases"/>
    <property type="match status" value="1"/>
</dbReference>
<dbReference type="RefSeq" id="WP_010851184.1">
    <property type="nucleotide sequence ID" value="NZ_HF570956.1"/>
</dbReference>
<sequence>MTRRLTGLDAAFLALETPTSTGHVGGLSILDPSTATEPLTLERLTAILASRLDAVPVLRQRLQSVPLGIDQPVWVDDRHFDIGYHVRELGLPSPGSDEQLAEQVSRIHARPLDRERPLWETYLLSGLAGGRMAVYTKVHHAAIDGVSGAEMLTLLFDLSPEAPTPGPAPEFRPQPGPGAARLGVQAIGRLAWRPIEVAKLAVNGVRAIPAVAPVVGPLVGNLLGLGRGPSGDGGVIKSSAPLVAPPTPLNVAISPHRRFAFASLPLDEVKFVKNTFEVSVNDVVMAISAGALRRWLLAHDALPDGPLVAMVPVSIRGADDGVGGNKVSAMLAALPTQLEDPVERLAVTRQATMIAKAQQAFIPQGLVDDVSDFAPPALTARAARVMFASKILHRLPAFNTVISNVPGPNVPIYLAGAKLLAHHPVSVVTDGIGLNITVIGYLGQLNFGLVAARETVPDLADLMGWFGEELALLVAAAHAAAGNGSESEAHTERNVSGRRSRGTAPRSGGRRPRSS</sequence>
<reference evidence="15 16" key="1">
    <citation type="journal article" date="2013" name="ISME J.">
        <title>A metabolic model for members of the genus Tetrasphaera involved in enhanced biological phosphorus removal.</title>
        <authorList>
            <person name="Kristiansen R."/>
            <person name="Nguyen H.T.T."/>
            <person name="Saunders A.M."/>
            <person name="Nielsen J.L."/>
            <person name="Wimmer R."/>
            <person name="Le V.Q."/>
            <person name="McIlroy S.J."/>
            <person name="Petrovski S."/>
            <person name="Seviour R.J."/>
            <person name="Calteau A."/>
            <person name="Nielsen K.L."/>
            <person name="Nielsen P.H."/>
        </authorList>
    </citation>
    <scope>NUCLEOTIDE SEQUENCE [LARGE SCALE GENOMIC DNA]</scope>
    <source>
        <strain evidence="15 16">Lp2</strain>
    </source>
</reference>
<dbReference type="Pfam" id="PF06974">
    <property type="entry name" value="WS_DGAT_C"/>
    <property type="match status" value="1"/>
</dbReference>